<dbReference type="Proteomes" id="UP000483802">
    <property type="component" value="Unassembled WGS sequence"/>
</dbReference>
<dbReference type="Gene3D" id="3.40.50.720">
    <property type="entry name" value="NAD(P)-binding Rossmann-like Domain"/>
    <property type="match status" value="1"/>
</dbReference>
<evidence type="ECO:0000313" key="4">
    <source>
        <dbReference type="Proteomes" id="UP000483802"/>
    </source>
</evidence>
<evidence type="ECO:0000259" key="2">
    <source>
        <dbReference type="Pfam" id="PF13460"/>
    </source>
</evidence>
<evidence type="ECO:0000313" key="3">
    <source>
        <dbReference type="EMBL" id="MVO90492.1"/>
    </source>
</evidence>
<feature type="domain" description="NAD(P)-binding" evidence="2">
    <location>
        <begin position="47"/>
        <end position="224"/>
    </location>
</feature>
<dbReference type="InterPro" id="IPR052718">
    <property type="entry name" value="NmrA-type_oxidoreductase"/>
</dbReference>
<reference evidence="3 4" key="1">
    <citation type="submission" date="2019-11" db="EMBL/GenBank/DDBJ databases">
        <title>Streptomyces typhae sp. nov., a novel endophytic actinomycete isolated from the root of cattail pollen (Typha angustifolia L.).</title>
        <authorList>
            <person name="Peng C."/>
        </authorList>
    </citation>
    <scope>NUCLEOTIDE SEQUENCE [LARGE SCALE GENOMIC DNA]</scope>
    <source>
        <strain evidence="4">p1417</strain>
    </source>
</reference>
<dbReference type="PANTHER" id="PTHR47129:SF1">
    <property type="entry name" value="NMRA-LIKE DOMAIN-CONTAINING PROTEIN"/>
    <property type="match status" value="1"/>
</dbReference>
<dbReference type="PANTHER" id="PTHR47129">
    <property type="entry name" value="QUINONE OXIDOREDUCTASE 2"/>
    <property type="match status" value="1"/>
</dbReference>
<keyword evidence="4" id="KW-1185">Reference proteome</keyword>
<sequence length="327" mass="34161">MLSSPTGTPSSPRRSTAPSAGPSPSPILTATRSPSTTVSEAGTLVFGATGALGRHFLDALGARDIKPDTITAAGRNQLRLGELASAGFRTAAVDLADSAAVAELVARHSDIVLISGRDPDRLAQHESVIEAAAKSANVRHVYYTSGVRTDDDRFAINADHRATEEALTASGATYTILRNTWYIENYIQALAGPRFTGVLAAATGDAVVAAASRKDLAEALAVVATTDGHDNVTYSLSGDTDFTYADIAEAMSVVLEREVTYRPVAPEELQAALVSSGMDSGLARFLVSLDETIAAGVFARVGDDLSRLLGRPTTGLVEGLTAEWSRD</sequence>
<dbReference type="Pfam" id="PF13460">
    <property type="entry name" value="NAD_binding_10"/>
    <property type="match status" value="1"/>
</dbReference>
<proteinExistence type="predicted"/>
<dbReference type="SUPFAM" id="SSF51735">
    <property type="entry name" value="NAD(P)-binding Rossmann-fold domains"/>
    <property type="match status" value="1"/>
</dbReference>
<dbReference type="InterPro" id="IPR036291">
    <property type="entry name" value="NAD(P)-bd_dom_sf"/>
</dbReference>
<gene>
    <name evidence="3" type="ORF">GPA10_38530</name>
</gene>
<protein>
    <submittedName>
        <fullName evidence="3">NAD(P)H-binding protein</fullName>
    </submittedName>
</protein>
<dbReference type="Gene3D" id="3.90.25.10">
    <property type="entry name" value="UDP-galactose 4-epimerase, domain 1"/>
    <property type="match status" value="1"/>
</dbReference>
<organism evidence="3 4">
    <name type="scientific">Streptomyces typhae</name>
    <dbReference type="NCBI Taxonomy" id="2681492"/>
    <lineage>
        <taxon>Bacteria</taxon>
        <taxon>Bacillati</taxon>
        <taxon>Actinomycetota</taxon>
        <taxon>Actinomycetes</taxon>
        <taxon>Kitasatosporales</taxon>
        <taxon>Streptomycetaceae</taxon>
        <taxon>Streptomyces</taxon>
    </lineage>
</organism>
<dbReference type="AlphaFoldDB" id="A0A6L6X9F5"/>
<dbReference type="InterPro" id="IPR016040">
    <property type="entry name" value="NAD(P)-bd_dom"/>
</dbReference>
<evidence type="ECO:0000256" key="1">
    <source>
        <dbReference type="SAM" id="MobiDB-lite"/>
    </source>
</evidence>
<comment type="caution">
    <text evidence="3">The sequence shown here is derived from an EMBL/GenBank/DDBJ whole genome shotgun (WGS) entry which is preliminary data.</text>
</comment>
<accession>A0A6L6X9F5</accession>
<name>A0A6L6X9F5_9ACTN</name>
<feature type="region of interest" description="Disordered" evidence="1">
    <location>
        <begin position="1"/>
        <end position="34"/>
    </location>
</feature>
<feature type="compositionally biased region" description="Low complexity" evidence="1">
    <location>
        <begin position="1"/>
        <end position="22"/>
    </location>
</feature>
<dbReference type="EMBL" id="WPNZ01000034">
    <property type="protein sequence ID" value="MVO90492.1"/>
    <property type="molecule type" value="Genomic_DNA"/>
</dbReference>